<proteinExistence type="predicted"/>
<sequence>MKTTSIAATTLAALMLAALQPASAGQVPGLQSDPDIPITHRDRVYAAEQFSNTVSVIDPADNHLVGLVRLGDPTPANFSPLYHGQVLVHGMGFSPDHRTLAVVSIGSNSVTFIDTQTNAIKHVSYVGRSPHEAFFTRDGNEVWVTVRGENYVDVLDGKTFKEKTRITVPAGPGMQIFSPDGKYGYVCSSFNPEIEVISVADHRIVGKVRQESPFCPDLAATPDGRQVWFTLKDVGKIQVFDARPPFASLTTIETGPITNHVNIVRNANGMFAYVTVGGLNQVKVFRTDDFSQVATIPVGNLPHGIWPSGDGSRVYVGLENDDAMTVIDTLANKVIANVPIGQAPQAVAYVPNAVPEGDGTANTQPLGLAGQTTHLAMKAVATGKPADAAGVPTTVTLFDQGLIQVLQAAVTGLEPRQPYVLCLSDKPDGSGTVEPLADFMTNGAGAAIVTALGQIRQLVAPETGAAGDRRRYLMIAPHVAGKRGAVVQVQAL</sequence>
<dbReference type="InterPro" id="IPR011045">
    <property type="entry name" value="N2O_reductase_N"/>
</dbReference>
<reference evidence="2 3" key="1">
    <citation type="journal article" date="2020" name="Genes (Basel)">
        <title>Genomic Comparison of Insect Gut Symbionts from Divergent Burkholderia Subclades.</title>
        <authorList>
            <person name="Takeshita K."/>
            <person name="Kikuchi Y."/>
        </authorList>
    </citation>
    <scope>NUCLEOTIDE SEQUENCE [LARGE SCALE GENOMIC DNA]</scope>
    <source>
        <strain evidence="2 3">PGU16</strain>
    </source>
</reference>
<dbReference type="InterPro" id="IPR051200">
    <property type="entry name" value="Host-pathogen_enzymatic-act"/>
</dbReference>
<dbReference type="Proteomes" id="UP000510888">
    <property type="component" value="Chromosome 2"/>
</dbReference>
<dbReference type="AlphaFoldDB" id="A0A7I8BQS1"/>
<dbReference type="InterPro" id="IPR011964">
    <property type="entry name" value="YVTN_b-propeller_repeat"/>
</dbReference>
<gene>
    <name evidence="2" type="ORF">PPGU16_39300</name>
</gene>
<name>A0A7I8BQS1_9BURK</name>
<dbReference type="PANTHER" id="PTHR47197:SF3">
    <property type="entry name" value="DIHYDRO-HEME D1 DEHYDROGENASE"/>
    <property type="match status" value="1"/>
</dbReference>
<dbReference type="RefSeq" id="WP_180724498.1">
    <property type="nucleotide sequence ID" value="NZ_AP023175.1"/>
</dbReference>
<feature type="signal peptide" evidence="1">
    <location>
        <begin position="1"/>
        <end position="24"/>
    </location>
</feature>
<dbReference type="SUPFAM" id="SSF50974">
    <property type="entry name" value="Nitrous oxide reductase, N-terminal domain"/>
    <property type="match status" value="1"/>
</dbReference>
<keyword evidence="1" id="KW-0732">Signal</keyword>
<evidence type="ECO:0000313" key="2">
    <source>
        <dbReference type="EMBL" id="BCF90863.1"/>
    </source>
</evidence>
<protein>
    <submittedName>
        <fullName evidence="2">Uncharacterized protein</fullName>
    </submittedName>
</protein>
<dbReference type="PANTHER" id="PTHR47197">
    <property type="entry name" value="PROTEIN NIRF"/>
    <property type="match status" value="1"/>
</dbReference>
<keyword evidence="3" id="KW-1185">Reference proteome</keyword>
<evidence type="ECO:0000256" key="1">
    <source>
        <dbReference type="SAM" id="SignalP"/>
    </source>
</evidence>
<accession>A0A7I8BQS1</accession>
<feature type="chain" id="PRO_5029467102" evidence="1">
    <location>
        <begin position="25"/>
        <end position="492"/>
    </location>
</feature>
<dbReference type="EMBL" id="AP023175">
    <property type="protein sequence ID" value="BCF90863.1"/>
    <property type="molecule type" value="Genomic_DNA"/>
</dbReference>
<dbReference type="KEGG" id="plad:PPGU16_39300"/>
<dbReference type="InterPro" id="IPR015943">
    <property type="entry name" value="WD40/YVTN_repeat-like_dom_sf"/>
</dbReference>
<organism evidence="2 3">
    <name type="scientific">Paraburkholderia largidicola</name>
    <dbReference type="NCBI Taxonomy" id="3014751"/>
    <lineage>
        <taxon>Bacteria</taxon>
        <taxon>Pseudomonadati</taxon>
        <taxon>Pseudomonadota</taxon>
        <taxon>Betaproteobacteria</taxon>
        <taxon>Burkholderiales</taxon>
        <taxon>Burkholderiaceae</taxon>
        <taxon>Paraburkholderia</taxon>
    </lineage>
</organism>
<dbReference type="NCBIfam" id="TIGR02276">
    <property type="entry name" value="beta_rpt_yvtn"/>
    <property type="match status" value="1"/>
</dbReference>
<dbReference type="Gene3D" id="2.130.10.10">
    <property type="entry name" value="YVTN repeat-like/Quinoprotein amine dehydrogenase"/>
    <property type="match status" value="2"/>
</dbReference>
<evidence type="ECO:0000313" key="3">
    <source>
        <dbReference type="Proteomes" id="UP000510888"/>
    </source>
</evidence>